<feature type="signal peptide" evidence="1">
    <location>
        <begin position="1"/>
        <end position="22"/>
    </location>
</feature>
<name>A0A062XX62_9BACT</name>
<dbReference type="Proteomes" id="UP000027284">
    <property type="component" value="Unassembled WGS sequence"/>
</dbReference>
<comment type="caution">
    <text evidence="2">The sequence shown here is derived from an EMBL/GenBank/DDBJ whole genome shotgun (WGS) entry which is preliminary data.</text>
</comment>
<evidence type="ECO:0000313" key="2">
    <source>
        <dbReference type="EMBL" id="KDA53994.1"/>
    </source>
</evidence>
<sequence>MRVLTIFGLLLMLAVPHPPAQAAFPSCQRAACCCGDRPACPCTAGPQEPKPAEPTHVTVEAPAPQAEAQVEVAEAVAPEPILVEPLPLFSRPAVGVFLLTCTFRC</sequence>
<accession>A0A062XX62</accession>
<evidence type="ECO:0000313" key="3">
    <source>
        <dbReference type="Proteomes" id="UP000027284"/>
    </source>
</evidence>
<organism evidence="2 3">
    <name type="scientific">Thermoanaerobaculum aquaticum</name>
    <dbReference type="NCBI Taxonomy" id="1312852"/>
    <lineage>
        <taxon>Bacteria</taxon>
        <taxon>Pseudomonadati</taxon>
        <taxon>Acidobacteriota</taxon>
        <taxon>Thermoanaerobaculia</taxon>
        <taxon>Thermoanaerobaculales</taxon>
        <taxon>Thermoanaerobaculaceae</taxon>
        <taxon>Thermoanaerobaculum</taxon>
    </lineage>
</organism>
<dbReference type="AlphaFoldDB" id="A0A062XX62"/>
<feature type="chain" id="PRO_5001620807" description="Secreted protein" evidence="1">
    <location>
        <begin position="23"/>
        <end position="105"/>
    </location>
</feature>
<evidence type="ECO:0008006" key="4">
    <source>
        <dbReference type="Google" id="ProtNLM"/>
    </source>
</evidence>
<evidence type="ECO:0000256" key="1">
    <source>
        <dbReference type="SAM" id="SignalP"/>
    </source>
</evidence>
<proteinExistence type="predicted"/>
<protein>
    <recommendedName>
        <fullName evidence="4">Secreted protein</fullName>
    </recommendedName>
</protein>
<dbReference type="EMBL" id="JMFG01000015">
    <property type="protein sequence ID" value="KDA53994.1"/>
    <property type="molecule type" value="Genomic_DNA"/>
</dbReference>
<dbReference type="STRING" id="1312852.EG19_02000"/>
<keyword evidence="3" id="KW-1185">Reference proteome</keyword>
<gene>
    <name evidence="2" type="ORF">EG19_02000</name>
</gene>
<keyword evidence="1" id="KW-0732">Signal</keyword>
<dbReference type="RefSeq" id="WP_038048634.1">
    <property type="nucleotide sequence ID" value="NZ_JMFG01000015.1"/>
</dbReference>
<reference evidence="2 3" key="1">
    <citation type="submission" date="2014-04" db="EMBL/GenBank/DDBJ databases">
        <title>The Genome Sequence of Thermoanaerobaculum aquaticum MP-01, The First Cultivated Group 23 Acidobacterium.</title>
        <authorList>
            <person name="Stamps B.W."/>
            <person name="Losey N.A."/>
            <person name="Lawson P.A."/>
            <person name="Stevenson B.S."/>
        </authorList>
    </citation>
    <scope>NUCLEOTIDE SEQUENCE [LARGE SCALE GENOMIC DNA]</scope>
    <source>
        <strain evidence="2 3">MP-01</strain>
    </source>
</reference>